<dbReference type="InterPro" id="IPR050300">
    <property type="entry name" value="GDXG_lipolytic_enzyme"/>
</dbReference>
<sequence>MAMDRFVNALIQWQAAARPAPARTLSVDQVRRRYADNAARVREGAALKAVAQSADRLVDGGDGTFRVRMYLPETDRGRLVTYLHGGGWTVGDVDTHDPVCRRIAGTLHAVVVSVDYRRAPEHPYPGPLEDGIAAARWAERAFPGRAHVIAGDSAGGALALGIAMHRRDHGGAPFAAQLLVYPPADPSLQSPSVARYGSGYLSELDDLLWYYDQYLPDPAARTDAAVDLLNADLGDLAPTVIGTAEFDPLHDEGVRLAARLAAAGVPVRHVPGPGLVHGYLLMADIVPAAAAVTGDVLAAVEDLLAPLPAAPRPPAAGCPPR</sequence>
<gene>
    <name evidence="3" type="ORF">GCM10010260_69410</name>
</gene>
<dbReference type="GO" id="GO:0016787">
    <property type="term" value="F:hydrolase activity"/>
    <property type="evidence" value="ECO:0007669"/>
    <property type="project" value="UniProtKB-KW"/>
</dbReference>
<reference evidence="3" key="2">
    <citation type="submission" date="2020-09" db="EMBL/GenBank/DDBJ databases">
        <authorList>
            <person name="Sun Q."/>
            <person name="Ohkuma M."/>
        </authorList>
    </citation>
    <scope>NUCLEOTIDE SEQUENCE</scope>
    <source>
        <strain evidence="3">JCM 4369</strain>
    </source>
</reference>
<proteinExistence type="predicted"/>
<dbReference type="Proteomes" id="UP000618795">
    <property type="component" value="Unassembled WGS sequence"/>
</dbReference>
<keyword evidence="1" id="KW-0378">Hydrolase</keyword>
<dbReference type="SUPFAM" id="SSF53474">
    <property type="entry name" value="alpha/beta-Hydrolases"/>
    <property type="match status" value="1"/>
</dbReference>
<dbReference type="AlphaFoldDB" id="A0A918MF14"/>
<dbReference type="InterPro" id="IPR029058">
    <property type="entry name" value="AB_hydrolase_fold"/>
</dbReference>
<keyword evidence="4" id="KW-1185">Reference proteome</keyword>
<organism evidence="3 4">
    <name type="scientific">Streptomyces filipinensis</name>
    <dbReference type="NCBI Taxonomy" id="66887"/>
    <lineage>
        <taxon>Bacteria</taxon>
        <taxon>Bacillati</taxon>
        <taxon>Actinomycetota</taxon>
        <taxon>Actinomycetes</taxon>
        <taxon>Kitasatosporales</taxon>
        <taxon>Streptomycetaceae</taxon>
        <taxon>Streptomyces</taxon>
    </lineage>
</organism>
<dbReference type="PANTHER" id="PTHR48081">
    <property type="entry name" value="AB HYDROLASE SUPERFAMILY PROTEIN C4A8.06C"/>
    <property type="match status" value="1"/>
</dbReference>
<dbReference type="Gene3D" id="3.40.50.1820">
    <property type="entry name" value="alpha/beta hydrolase"/>
    <property type="match status" value="1"/>
</dbReference>
<dbReference type="PANTHER" id="PTHR48081:SF8">
    <property type="entry name" value="ALPHA_BETA HYDROLASE FOLD-3 DOMAIN-CONTAINING PROTEIN-RELATED"/>
    <property type="match status" value="1"/>
</dbReference>
<evidence type="ECO:0000313" key="4">
    <source>
        <dbReference type="Proteomes" id="UP000618795"/>
    </source>
</evidence>
<dbReference type="InterPro" id="IPR013094">
    <property type="entry name" value="AB_hydrolase_3"/>
</dbReference>
<comment type="caution">
    <text evidence="3">The sequence shown here is derived from an EMBL/GenBank/DDBJ whole genome shotgun (WGS) entry which is preliminary data.</text>
</comment>
<evidence type="ECO:0000313" key="3">
    <source>
        <dbReference type="EMBL" id="GGV19637.1"/>
    </source>
</evidence>
<protein>
    <recommendedName>
        <fullName evidence="2">Alpha/beta hydrolase fold-3 domain-containing protein</fullName>
    </recommendedName>
</protein>
<dbReference type="Pfam" id="PF07859">
    <property type="entry name" value="Abhydrolase_3"/>
    <property type="match status" value="1"/>
</dbReference>
<name>A0A918MF14_9ACTN</name>
<reference evidence="3" key="1">
    <citation type="journal article" date="2014" name="Int. J. Syst. Evol. Microbiol.">
        <title>Complete genome sequence of Corynebacterium casei LMG S-19264T (=DSM 44701T), isolated from a smear-ripened cheese.</title>
        <authorList>
            <consortium name="US DOE Joint Genome Institute (JGI-PGF)"/>
            <person name="Walter F."/>
            <person name="Albersmeier A."/>
            <person name="Kalinowski J."/>
            <person name="Ruckert C."/>
        </authorList>
    </citation>
    <scope>NUCLEOTIDE SEQUENCE</scope>
    <source>
        <strain evidence="3">JCM 4369</strain>
    </source>
</reference>
<feature type="domain" description="Alpha/beta hydrolase fold-3" evidence="2">
    <location>
        <begin position="81"/>
        <end position="280"/>
    </location>
</feature>
<evidence type="ECO:0000259" key="2">
    <source>
        <dbReference type="Pfam" id="PF07859"/>
    </source>
</evidence>
<evidence type="ECO:0000256" key="1">
    <source>
        <dbReference type="ARBA" id="ARBA00022801"/>
    </source>
</evidence>
<dbReference type="EMBL" id="BMTD01000021">
    <property type="protein sequence ID" value="GGV19637.1"/>
    <property type="molecule type" value="Genomic_DNA"/>
</dbReference>
<accession>A0A918MF14</accession>